<dbReference type="EMBL" id="BK015663">
    <property type="protein sequence ID" value="DAE18779.1"/>
    <property type="molecule type" value="Genomic_DNA"/>
</dbReference>
<dbReference type="Gene3D" id="2.40.50.230">
    <property type="entry name" value="Gp5 N-terminal domain"/>
    <property type="match status" value="1"/>
</dbReference>
<reference evidence="2" key="1">
    <citation type="journal article" date="2021" name="Proc. Natl. Acad. Sci. U.S.A.">
        <title>A Catalog of Tens of Thousands of Viruses from Human Metagenomes Reveals Hidden Associations with Chronic Diseases.</title>
        <authorList>
            <person name="Tisza M.J."/>
            <person name="Buck C.B."/>
        </authorList>
    </citation>
    <scope>NUCLEOTIDE SEQUENCE</scope>
    <source>
        <strain evidence="2">CtK7P4</strain>
    </source>
</reference>
<dbReference type="InterPro" id="IPR037026">
    <property type="entry name" value="Vgr_OB-fold_dom_sf"/>
</dbReference>
<evidence type="ECO:0000313" key="2">
    <source>
        <dbReference type="EMBL" id="DAE18779.1"/>
    </source>
</evidence>
<proteinExistence type="predicted"/>
<accession>A0A8S5QIZ0</accession>
<name>A0A8S5QIZ0_9CAUD</name>
<organism evidence="2">
    <name type="scientific">Myoviridae sp. ctK7P4</name>
    <dbReference type="NCBI Taxonomy" id="2825080"/>
    <lineage>
        <taxon>Viruses</taxon>
        <taxon>Duplodnaviria</taxon>
        <taxon>Heunggongvirae</taxon>
        <taxon>Uroviricota</taxon>
        <taxon>Caudoviricetes</taxon>
    </lineage>
</organism>
<evidence type="ECO:0000259" key="1">
    <source>
        <dbReference type="Pfam" id="PF18352"/>
    </source>
</evidence>
<feature type="domain" description="Phage protein Gp138 N-terminal" evidence="1">
    <location>
        <begin position="30"/>
        <end position="131"/>
    </location>
</feature>
<dbReference type="InterPro" id="IPR041599">
    <property type="entry name" value="Gp138_N"/>
</dbReference>
<sequence>MISTNDRINDPASERDAHFTGRQAMMWTALPGIIQKFDPVELTCEVQPAIQGKQVLEDGGIEVVNLPLLLDCPVVFPHAGGCSLTFPIKTGDECLVIFACRAIDAWWQSGGIQPPAETRMHDLSDGFVIPGPWSQAKRISVVSTSRLEIRSDDHQALVSIHPQSHDVTVETTGKLTGTIGGAATLKCPTLKIDCPSTTITGDVKIEKNLTVVGAITGTGGLTVSGGSGATVSGDVVADGISLKSHTHTEQGDGAETSLPH</sequence>
<protein>
    <submittedName>
        <fullName evidence="2">Baseplate component</fullName>
    </submittedName>
</protein>
<dbReference type="Pfam" id="PF18352">
    <property type="entry name" value="Gp138_N"/>
    <property type="match status" value="1"/>
</dbReference>